<evidence type="ECO:0000256" key="7">
    <source>
        <dbReference type="ARBA" id="ARBA00023004"/>
    </source>
</evidence>
<dbReference type="InterPro" id="IPR006638">
    <property type="entry name" value="Elp3/MiaA/NifB-like_rSAM"/>
</dbReference>
<dbReference type="Pfam" id="PF04055">
    <property type="entry name" value="Radical_SAM"/>
    <property type="match status" value="1"/>
</dbReference>
<dbReference type="PROSITE" id="PS51918">
    <property type="entry name" value="RADICAL_SAM"/>
    <property type="match status" value="1"/>
</dbReference>
<keyword evidence="4 10" id="KW-0349">Heme</keyword>
<dbReference type="CDD" id="cd01335">
    <property type="entry name" value="Radical_SAM"/>
    <property type="match status" value="1"/>
</dbReference>
<dbReference type="SFLD" id="SFLDS00029">
    <property type="entry name" value="Radical_SAM"/>
    <property type="match status" value="1"/>
</dbReference>
<dbReference type="GO" id="GO:0005737">
    <property type="term" value="C:cytoplasm"/>
    <property type="evidence" value="ECO:0007669"/>
    <property type="project" value="UniProtKB-SubCell"/>
</dbReference>
<gene>
    <name evidence="12" type="ORF">C3L24_12980</name>
</gene>
<dbReference type="GO" id="GO:0006779">
    <property type="term" value="P:porphyrin-containing compound biosynthetic process"/>
    <property type="evidence" value="ECO:0007669"/>
    <property type="project" value="InterPro"/>
</dbReference>
<evidence type="ECO:0000256" key="2">
    <source>
        <dbReference type="ARBA" id="ARBA00006100"/>
    </source>
</evidence>
<dbReference type="SFLD" id="SFLDG01082">
    <property type="entry name" value="B12-binding_domain_containing"/>
    <property type="match status" value="1"/>
</dbReference>
<dbReference type="InterPro" id="IPR013785">
    <property type="entry name" value="Aldolase_TIM"/>
</dbReference>
<evidence type="ECO:0000256" key="4">
    <source>
        <dbReference type="ARBA" id="ARBA00022617"/>
    </source>
</evidence>
<dbReference type="SFLD" id="SFLDF00562">
    <property type="entry name" value="HemN-like__clustered_with_heat"/>
    <property type="match status" value="1"/>
</dbReference>
<accession>A0A6N4DJV2</accession>
<dbReference type="GO" id="GO:0004109">
    <property type="term" value="F:coproporphyrinogen oxidase activity"/>
    <property type="evidence" value="ECO:0007669"/>
    <property type="project" value="InterPro"/>
</dbReference>
<keyword evidence="10" id="KW-0004">4Fe-4S</keyword>
<dbReference type="InterPro" id="IPR007197">
    <property type="entry name" value="rSAM"/>
</dbReference>
<evidence type="ECO:0000256" key="8">
    <source>
        <dbReference type="ARBA" id="ARBA00023014"/>
    </source>
</evidence>
<feature type="domain" description="Radical SAM core" evidence="11">
    <location>
        <begin position="2"/>
        <end position="235"/>
    </location>
</feature>
<keyword evidence="5 10" id="KW-0949">S-adenosyl-L-methionine</keyword>
<evidence type="ECO:0000313" key="12">
    <source>
        <dbReference type="EMBL" id="PUD98328.1"/>
    </source>
</evidence>
<protein>
    <recommendedName>
        <fullName evidence="3 10">Heme chaperone HemW</fullName>
    </recommendedName>
</protein>
<dbReference type="SMART" id="SM00729">
    <property type="entry name" value="Elp3"/>
    <property type="match status" value="1"/>
</dbReference>
<comment type="cofactor">
    <cofactor evidence="1">
        <name>[4Fe-4S] cluster</name>
        <dbReference type="ChEBI" id="CHEBI:49883"/>
    </cofactor>
</comment>
<dbReference type="PANTHER" id="PTHR13932">
    <property type="entry name" value="COPROPORPHYRINIGEN III OXIDASE"/>
    <property type="match status" value="1"/>
</dbReference>
<dbReference type="GO" id="GO:0051539">
    <property type="term" value="F:4 iron, 4 sulfur cluster binding"/>
    <property type="evidence" value="ECO:0007669"/>
    <property type="project" value="UniProtKB-UniRule"/>
</dbReference>
<evidence type="ECO:0000256" key="6">
    <source>
        <dbReference type="ARBA" id="ARBA00022723"/>
    </source>
</evidence>
<dbReference type="AlphaFoldDB" id="A0A6N4DJV2"/>
<evidence type="ECO:0000256" key="9">
    <source>
        <dbReference type="ARBA" id="ARBA00023186"/>
    </source>
</evidence>
<keyword evidence="10" id="KW-0963">Cytoplasm</keyword>
<comment type="subcellular location">
    <subcellularLocation>
        <location evidence="10">Cytoplasm</location>
    </subcellularLocation>
</comment>
<reference evidence="12 13" key="1">
    <citation type="submission" date="2018-01" db="EMBL/GenBank/DDBJ databases">
        <title>Novel co-symbiosis in the lucinid bivalve Phacoides pectinatus.</title>
        <authorList>
            <person name="Lim S.J."/>
            <person name="Davis B.G."/>
            <person name="Gill D.E."/>
            <person name="Engel A.S."/>
            <person name="Anderson L.C."/>
            <person name="Campbell B.J."/>
        </authorList>
    </citation>
    <scope>NUCLEOTIDE SEQUENCE [LARGE SCALE GENOMIC DNA]</scope>
    <source>
        <strain evidence="12">N3_P5</strain>
    </source>
</reference>
<keyword evidence="8 10" id="KW-0411">Iron-sulfur</keyword>
<dbReference type="InterPro" id="IPR034505">
    <property type="entry name" value="Coproporphyrinogen-III_oxidase"/>
</dbReference>
<dbReference type="InterPro" id="IPR010723">
    <property type="entry name" value="HemN_C"/>
</dbReference>
<sequence>MFDRPVPLSLYVHIPWCLRKCPYCDFNSHRTQGCPDAHGYVRALLADLELELPLAGGRRVETLFIGGGTPSLFPPEAIRTLLLGIGRRVELAAEAEVTMEANPGALEAGRFTAYREAGVNRLSLGIQSFDDEALRALGRVHDAAQARRAIGEAAAAGFDSLNLDLMFGLPGQDAAAARRDLEQALAFAPDHISYYQLTVEPNTAYHRAPPPLPPEDTLARMQEEGEERLEGAGYRQYEVSAYARPGRRCRHNLNYWRFGDYIGIGAGAHGKLTDAPGQAVWRRWRLRHPTAYLDAAGGEAALGGGQRLERDDLIAEFMLNALRLNEGFDLALFEARTGLSRAVLASRLTREEARGLLRLEGARVRPTRQGRRFLNDLVSAFL</sequence>
<organism evidence="12 13">
    <name type="scientific">Candidatus Sedimenticola endophacoides</name>
    <dbReference type="NCBI Taxonomy" id="2548426"/>
    <lineage>
        <taxon>Bacteria</taxon>
        <taxon>Pseudomonadati</taxon>
        <taxon>Pseudomonadota</taxon>
        <taxon>Gammaproteobacteria</taxon>
        <taxon>Chromatiales</taxon>
        <taxon>Sedimenticolaceae</taxon>
        <taxon>Sedimenticola</taxon>
    </lineage>
</organism>
<dbReference type="Proteomes" id="UP000250928">
    <property type="component" value="Unassembled WGS sequence"/>
</dbReference>
<dbReference type="SFLD" id="SFLDG01065">
    <property type="entry name" value="anaerobic_coproporphyrinogen-I"/>
    <property type="match status" value="1"/>
</dbReference>
<keyword evidence="9 10" id="KW-0143">Chaperone</keyword>
<comment type="similarity">
    <text evidence="2">Belongs to the anaerobic coproporphyrinogen-III oxidase family. HemW subfamily.</text>
</comment>
<dbReference type="SFLD" id="SFLDF00288">
    <property type="entry name" value="HemN-like__clustered_with_nucl"/>
    <property type="match status" value="1"/>
</dbReference>
<dbReference type="Pfam" id="PF06969">
    <property type="entry name" value="HemN_C"/>
    <property type="match status" value="1"/>
</dbReference>
<dbReference type="InterPro" id="IPR058240">
    <property type="entry name" value="rSAM_sf"/>
</dbReference>
<keyword evidence="6 10" id="KW-0479">Metal-binding</keyword>
<evidence type="ECO:0000256" key="3">
    <source>
        <dbReference type="ARBA" id="ARBA00017228"/>
    </source>
</evidence>
<evidence type="ECO:0000256" key="1">
    <source>
        <dbReference type="ARBA" id="ARBA00001966"/>
    </source>
</evidence>
<dbReference type="SUPFAM" id="SSF102114">
    <property type="entry name" value="Radical SAM enzymes"/>
    <property type="match status" value="1"/>
</dbReference>
<dbReference type="Gene3D" id="3.20.20.70">
    <property type="entry name" value="Aldolase class I"/>
    <property type="match status" value="1"/>
</dbReference>
<dbReference type="PANTHER" id="PTHR13932:SF5">
    <property type="entry name" value="RADICAL S-ADENOSYL METHIONINE DOMAIN-CONTAINING PROTEIN 1, MITOCHONDRIAL"/>
    <property type="match status" value="1"/>
</dbReference>
<proteinExistence type="inferred from homology"/>
<evidence type="ECO:0000256" key="5">
    <source>
        <dbReference type="ARBA" id="ARBA00022691"/>
    </source>
</evidence>
<keyword evidence="7 10" id="KW-0408">Iron</keyword>
<comment type="function">
    <text evidence="10">Probably acts as a heme chaperone, transferring heme to an unknown acceptor. Binds one molecule of heme per monomer, possibly covalently. Binds 1 [4Fe-4S] cluster. The cluster is coordinated with 3 cysteines and an exchangeable S-adenosyl-L-methionine.</text>
</comment>
<comment type="caution">
    <text evidence="12">The sequence shown here is derived from an EMBL/GenBank/DDBJ whole genome shotgun (WGS) entry which is preliminary data.</text>
</comment>
<dbReference type="GO" id="GO:0046872">
    <property type="term" value="F:metal ion binding"/>
    <property type="evidence" value="ECO:0007669"/>
    <property type="project" value="UniProtKB-UniRule"/>
</dbReference>
<name>A0A6N4DJV2_9GAMM</name>
<evidence type="ECO:0000259" key="11">
    <source>
        <dbReference type="PROSITE" id="PS51918"/>
    </source>
</evidence>
<evidence type="ECO:0000256" key="10">
    <source>
        <dbReference type="RuleBase" id="RU364116"/>
    </source>
</evidence>
<dbReference type="NCBIfam" id="TIGR00539">
    <property type="entry name" value="hemN_rel"/>
    <property type="match status" value="1"/>
</dbReference>
<evidence type="ECO:0000313" key="13">
    <source>
        <dbReference type="Proteomes" id="UP000250928"/>
    </source>
</evidence>
<dbReference type="EMBL" id="PQCO01000311">
    <property type="protein sequence ID" value="PUD98328.1"/>
    <property type="molecule type" value="Genomic_DNA"/>
</dbReference>
<dbReference type="InterPro" id="IPR004559">
    <property type="entry name" value="HemW-like"/>
</dbReference>